<reference evidence="1" key="2">
    <citation type="journal article" date="2014" name="ISME J.">
        <title>Microbial stratification in low pH oxic and suboxic macroscopic growths along an acid mine drainage.</title>
        <authorList>
            <person name="Mendez-Garcia C."/>
            <person name="Mesa V."/>
            <person name="Sprenger R.R."/>
            <person name="Richter M."/>
            <person name="Diez M.S."/>
            <person name="Solano J."/>
            <person name="Bargiela R."/>
            <person name="Golyshina O.V."/>
            <person name="Manteca A."/>
            <person name="Ramos J.L."/>
            <person name="Gallego J.R."/>
            <person name="Llorente I."/>
            <person name="Martins Dos Santos V.A."/>
            <person name="Jensen O.N."/>
            <person name="Pelaez A.I."/>
            <person name="Sanchez J."/>
            <person name="Ferrer M."/>
        </authorList>
    </citation>
    <scope>NUCLEOTIDE SEQUENCE</scope>
</reference>
<organism evidence="1">
    <name type="scientific">mine drainage metagenome</name>
    <dbReference type="NCBI Taxonomy" id="410659"/>
    <lineage>
        <taxon>unclassified sequences</taxon>
        <taxon>metagenomes</taxon>
        <taxon>ecological metagenomes</taxon>
    </lineage>
</organism>
<reference evidence="1" key="1">
    <citation type="submission" date="2013-08" db="EMBL/GenBank/DDBJ databases">
        <authorList>
            <person name="Mendez C."/>
            <person name="Richter M."/>
            <person name="Ferrer M."/>
            <person name="Sanchez J."/>
        </authorList>
    </citation>
    <scope>NUCLEOTIDE SEQUENCE</scope>
</reference>
<dbReference type="SUPFAM" id="SSF53335">
    <property type="entry name" value="S-adenosyl-L-methionine-dependent methyltransferases"/>
    <property type="match status" value="1"/>
</dbReference>
<sequence>TDPPYYDAVPYSALSDFFLVWLERVIPRNLRDWRTGPDGLAPKSEEIIDSLELLRGARKEGAKAAELLVKDRSDFETGMTQAFASGFRSLSKDGIGCVVFAHKTTEGWEALLSGMVRSGWAITASWPLATEMGTRLRARDSAALTASVHLVCRPREEDAPVGDWAVVSHELPQRVQSWTGSTGPGKEC</sequence>
<dbReference type="AlphaFoldDB" id="T1AM72"/>
<accession>T1AM72</accession>
<evidence type="ECO:0000313" key="1">
    <source>
        <dbReference type="EMBL" id="EQD61711.1"/>
    </source>
</evidence>
<comment type="caution">
    <text evidence="1">The sequence shown here is derived from an EMBL/GenBank/DDBJ whole genome shotgun (WGS) entry which is preliminary data.</text>
</comment>
<name>T1AM72_9ZZZZ</name>
<feature type="non-terminal residue" evidence="1">
    <location>
        <position position="188"/>
    </location>
</feature>
<dbReference type="InterPro" id="IPR029063">
    <property type="entry name" value="SAM-dependent_MTases_sf"/>
</dbReference>
<protein>
    <submittedName>
        <fullName evidence="1">Uncharacterized protein</fullName>
    </submittedName>
</protein>
<proteinExistence type="predicted"/>
<gene>
    <name evidence="1" type="ORF">B1B_07555</name>
</gene>
<dbReference type="EMBL" id="AUZY01004807">
    <property type="protein sequence ID" value="EQD61711.1"/>
    <property type="molecule type" value="Genomic_DNA"/>
</dbReference>
<feature type="non-terminal residue" evidence="1">
    <location>
        <position position="1"/>
    </location>
</feature>